<dbReference type="GO" id="GO:0046872">
    <property type="term" value="F:metal ion binding"/>
    <property type="evidence" value="ECO:0007669"/>
    <property type="project" value="UniProtKB-KW"/>
</dbReference>
<comment type="caution">
    <text evidence="3">The sequence shown here is derived from an EMBL/GenBank/DDBJ whole genome shotgun (WGS) entry which is preliminary data.</text>
</comment>
<dbReference type="GO" id="GO:0106064">
    <property type="term" value="P:regulation of cobalamin metabolic process"/>
    <property type="evidence" value="ECO:0007669"/>
    <property type="project" value="TreeGrafter"/>
</dbReference>
<accession>A0A286UCH6</accession>
<gene>
    <name evidence="3" type="ORF">PNOK_0734400</name>
</gene>
<keyword evidence="4" id="KW-1185">Reference proteome</keyword>
<feature type="domain" description="HpcH/HpaI aldolase/citrate lyase" evidence="2">
    <location>
        <begin position="41"/>
        <end position="269"/>
    </location>
</feature>
<dbReference type="Gene3D" id="3.20.20.60">
    <property type="entry name" value="Phosphoenolpyruvate-binding domains"/>
    <property type="match status" value="1"/>
</dbReference>
<dbReference type="AlphaFoldDB" id="A0A286UCH6"/>
<dbReference type="InterPro" id="IPR015813">
    <property type="entry name" value="Pyrv/PenolPyrv_kinase-like_dom"/>
</dbReference>
<evidence type="ECO:0000259" key="2">
    <source>
        <dbReference type="Pfam" id="PF03328"/>
    </source>
</evidence>
<dbReference type="GO" id="GO:0047777">
    <property type="term" value="F:(S)-citramalyl-CoA lyase activity"/>
    <property type="evidence" value="ECO:0007669"/>
    <property type="project" value="TreeGrafter"/>
</dbReference>
<dbReference type="PANTHER" id="PTHR11105">
    <property type="entry name" value="CITRATE LYASE SUBUNIT BETA-RELATED"/>
    <property type="match status" value="1"/>
</dbReference>
<protein>
    <submittedName>
        <fullName evidence="3">Citrate lyase beta subunit</fullName>
    </submittedName>
</protein>
<dbReference type="SUPFAM" id="SSF51621">
    <property type="entry name" value="Phosphoenolpyruvate/pyruvate domain"/>
    <property type="match status" value="1"/>
</dbReference>
<name>A0A286UCH6_9AGAM</name>
<keyword evidence="3" id="KW-0456">Lyase</keyword>
<dbReference type="OrthoDB" id="1773at2759"/>
<dbReference type="InParanoid" id="A0A286UCH6"/>
<dbReference type="InterPro" id="IPR005000">
    <property type="entry name" value="Aldolase/citrate-lyase_domain"/>
</dbReference>
<evidence type="ECO:0000256" key="1">
    <source>
        <dbReference type="ARBA" id="ARBA00022723"/>
    </source>
</evidence>
<dbReference type="Proteomes" id="UP000217199">
    <property type="component" value="Unassembled WGS sequence"/>
</dbReference>
<dbReference type="Pfam" id="PF03328">
    <property type="entry name" value="HpcH_HpaI"/>
    <property type="match status" value="1"/>
</dbReference>
<keyword evidence="1" id="KW-0479">Metal-binding</keyword>
<organism evidence="3 4">
    <name type="scientific">Pyrrhoderma noxium</name>
    <dbReference type="NCBI Taxonomy" id="2282107"/>
    <lineage>
        <taxon>Eukaryota</taxon>
        <taxon>Fungi</taxon>
        <taxon>Dikarya</taxon>
        <taxon>Basidiomycota</taxon>
        <taxon>Agaricomycotina</taxon>
        <taxon>Agaricomycetes</taxon>
        <taxon>Hymenochaetales</taxon>
        <taxon>Hymenochaetaceae</taxon>
        <taxon>Pyrrhoderma</taxon>
    </lineage>
</organism>
<evidence type="ECO:0000313" key="4">
    <source>
        <dbReference type="Proteomes" id="UP000217199"/>
    </source>
</evidence>
<sequence>MIRASSNSVRLLRQSMTPRHGTIRMKNTISRPLQRHRYSYLNVPSADKRKLQASLGSKSDMIVYHLQESEINPNGKRARENLCNLLSVPRSPDEEPLPEPNRVAVKISSVDSPHFEEDVKIFANMANISTVVISKATSHKDIRTVEKAIAKYADLGKRARSKKFRLVASIEDAFGLLNMRNIVSFCGKKSLHCRLSGLLFEAEAYCYNNSMIRTPEALELLYARMEISLIARIHGLEAIDMACIDYRSRNNLWLECEDARQLGFTGKQTQYPSHVDDIRYRLAPRPEDDPEWYDD</sequence>
<reference evidence="3 4" key="1">
    <citation type="journal article" date="2017" name="Mol. Ecol.">
        <title>Comparative and population genomic landscape of Phellinus noxius: A hypervariable fungus causing root rot in trees.</title>
        <authorList>
            <person name="Chung C.L."/>
            <person name="Lee T.J."/>
            <person name="Akiba M."/>
            <person name="Lee H.H."/>
            <person name="Kuo T.H."/>
            <person name="Liu D."/>
            <person name="Ke H.M."/>
            <person name="Yokoi T."/>
            <person name="Roa M.B."/>
            <person name="Lu M.J."/>
            <person name="Chang Y.Y."/>
            <person name="Ann P.J."/>
            <person name="Tsai J.N."/>
            <person name="Chen C.Y."/>
            <person name="Tzean S.S."/>
            <person name="Ota Y."/>
            <person name="Hattori T."/>
            <person name="Sahashi N."/>
            <person name="Liou R.F."/>
            <person name="Kikuchi T."/>
            <person name="Tsai I.J."/>
        </authorList>
    </citation>
    <scope>NUCLEOTIDE SEQUENCE [LARGE SCALE GENOMIC DNA]</scope>
    <source>
        <strain evidence="3 4">FFPRI411160</strain>
    </source>
</reference>
<dbReference type="STRING" id="2282107.A0A286UCH6"/>
<dbReference type="EMBL" id="NBII01000007">
    <property type="protein sequence ID" value="PAV17280.1"/>
    <property type="molecule type" value="Genomic_DNA"/>
</dbReference>
<dbReference type="InterPro" id="IPR040186">
    <property type="entry name" value="Citramalyl-CoA_lyase"/>
</dbReference>
<dbReference type="PANTHER" id="PTHR11105:SF0">
    <property type="entry name" value="CITRAMALYL-COA LYASE, MITOCHONDRIAL"/>
    <property type="match status" value="1"/>
</dbReference>
<evidence type="ECO:0000313" key="3">
    <source>
        <dbReference type="EMBL" id="PAV17280.1"/>
    </source>
</evidence>
<proteinExistence type="predicted"/>
<dbReference type="InterPro" id="IPR040442">
    <property type="entry name" value="Pyrv_kinase-like_dom_sf"/>
</dbReference>